<gene>
    <name evidence="2" type="ORF">HZU75_14215</name>
</gene>
<dbReference type="InterPro" id="IPR006674">
    <property type="entry name" value="HD_domain"/>
</dbReference>
<organism evidence="2 3">
    <name type="scientific">Chitinibacter fontanus</name>
    <dbReference type="NCBI Taxonomy" id="1737446"/>
    <lineage>
        <taxon>Bacteria</taxon>
        <taxon>Pseudomonadati</taxon>
        <taxon>Pseudomonadota</taxon>
        <taxon>Betaproteobacteria</taxon>
        <taxon>Neisseriales</taxon>
        <taxon>Chitinibacteraceae</taxon>
        <taxon>Chitinibacter</taxon>
    </lineage>
</organism>
<name>A0A7D5ZHT4_9NEIS</name>
<dbReference type="PANTHER" id="PTHR40202">
    <property type="match status" value="1"/>
</dbReference>
<dbReference type="InterPro" id="IPR003607">
    <property type="entry name" value="HD/PDEase_dom"/>
</dbReference>
<dbReference type="CDD" id="cd00077">
    <property type="entry name" value="HDc"/>
    <property type="match status" value="1"/>
</dbReference>
<dbReference type="KEGG" id="cfon:HZU75_14215"/>
<protein>
    <submittedName>
        <fullName evidence="2">HD domain-containing protein</fullName>
    </submittedName>
</protein>
<keyword evidence="3" id="KW-1185">Reference proteome</keyword>
<dbReference type="Proteomes" id="UP000510822">
    <property type="component" value="Chromosome"/>
</dbReference>
<dbReference type="RefSeq" id="WP_180306664.1">
    <property type="nucleotide sequence ID" value="NZ_CP058952.1"/>
</dbReference>
<dbReference type="InterPro" id="IPR052567">
    <property type="entry name" value="OP_Dioxygenase"/>
</dbReference>
<dbReference type="Pfam" id="PF01966">
    <property type="entry name" value="HD"/>
    <property type="match status" value="1"/>
</dbReference>
<dbReference type="EMBL" id="CP058952">
    <property type="protein sequence ID" value="QLI82588.1"/>
    <property type="molecule type" value="Genomic_DNA"/>
</dbReference>
<proteinExistence type="predicted"/>
<dbReference type="SUPFAM" id="SSF109604">
    <property type="entry name" value="HD-domain/PDEase-like"/>
    <property type="match status" value="1"/>
</dbReference>
<accession>A0A7D5ZHT4</accession>
<dbReference type="PANTHER" id="PTHR40202:SF1">
    <property type="entry name" value="HD DOMAIN-CONTAINING PROTEIN"/>
    <property type="match status" value="1"/>
</dbReference>
<feature type="domain" description="HD" evidence="1">
    <location>
        <begin position="29"/>
        <end position="102"/>
    </location>
</feature>
<sequence>MKFTLNDIADLYCGAGQTLYGGEAVSQLAHALQSAHFAEQAHASPYLITAALLHDIGHILAGQQNDDVDAGIDDRHESVAIAALKPLFGQRVLAPIALHVEAKRYLSAIDPAYHTTLSPASQKSLILQGGVMSKAEVQRFASNHFADDAVFLRRCDDQAKIPDLPTKPLAHYLAIAASVCQSEVVA</sequence>
<evidence type="ECO:0000313" key="3">
    <source>
        <dbReference type="Proteomes" id="UP000510822"/>
    </source>
</evidence>
<dbReference type="Gene3D" id="1.10.3210.10">
    <property type="entry name" value="Hypothetical protein af1432"/>
    <property type="match status" value="1"/>
</dbReference>
<evidence type="ECO:0000313" key="2">
    <source>
        <dbReference type="EMBL" id="QLI82588.1"/>
    </source>
</evidence>
<evidence type="ECO:0000259" key="1">
    <source>
        <dbReference type="Pfam" id="PF01966"/>
    </source>
</evidence>
<reference evidence="2 3" key="1">
    <citation type="journal article" date="2016" name="Int. J. Syst. Evol. Microbiol.">
        <title>Chitinibacter fontanus sp. nov., isolated from a spring.</title>
        <authorList>
            <person name="Sheu S.Y."/>
            <person name="Li Y.S."/>
            <person name="Young C.C."/>
            <person name="Chen W.M."/>
        </authorList>
    </citation>
    <scope>NUCLEOTIDE SEQUENCE [LARGE SCALE GENOMIC DNA]</scope>
    <source>
        <strain evidence="2 3">STM-7</strain>
    </source>
</reference>
<dbReference type="AlphaFoldDB" id="A0A7D5ZHT4"/>